<dbReference type="RefSeq" id="WP_323251128.1">
    <property type="nucleotide sequence ID" value="NZ_JAYFUL010000031.1"/>
</dbReference>
<evidence type="ECO:0000259" key="1">
    <source>
        <dbReference type="Pfam" id="PF07411"/>
    </source>
</evidence>
<evidence type="ECO:0000313" key="2">
    <source>
        <dbReference type="EMBL" id="MEA5259476.1"/>
    </source>
</evidence>
<sequence length="110" mass="12416">MSKFQIFRSSVNNYYYFRFMASNGEQILSSEAYATKQGCVNGVASVKANAPYDSTYIRVDNPSNYRFNMKANNNEIIARSSEGYTTSYNREHAITLVKRDAPSANVVDLT</sequence>
<accession>A0ABU5QSV9</accession>
<dbReference type="InterPro" id="IPR010879">
    <property type="entry name" value="DUF1508"/>
</dbReference>
<dbReference type="Pfam" id="PF07411">
    <property type="entry name" value="DUF1508"/>
    <property type="match status" value="2"/>
</dbReference>
<dbReference type="Proteomes" id="UP001304671">
    <property type="component" value="Unassembled WGS sequence"/>
</dbReference>
<evidence type="ECO:0000313" key="3">
    <source>
        <dbReference type="Proteomes" id="UP001304671"/>
    </source>
</evidence>
<name>A0ABU5QSV9_9BACT</name>
<protein>
    <submittedName>
        <fullName evidence="2">YegP family protein</fullName>
    </submittedName>
</protein>
<feature type="domain" description="DUF1508" evidence="1">
    <location>
        <begin position="64"/>
        <end position="108"/>
    </location>
</feature>
<reference evidence="2 3" key="1">
    <citation type="submission" date="2023-12" db="EMBL/GenBank/DDBJ databases">
        <title>Novel species of the genus Arcicella isolated from rivers.</title>
        <authorList>
            <person name="Lu H."/>
        </authorList>
    </citation>
    <scope>NUCLEOTIDE SEQUENCE [LARGE SCALE GENOMIC DNA]</scope>
    <source>
        <strain evidence="2 3">LMG 21963</strain>
    </source>
</reference>
<feature type="domain" description="DUF1508" evidence="1">
    <location>
        <begin position="12"/>
        <end position="56"/>
    </location>
</feature>
<dbReference type="EMBL" id="JAYFUL010000031">
    <property type="protein sequence ID" value="MEA5259476.1"/>
    <property type="molecule type" value="Genomic_DNA"/>
</dbReference>
<keyword evidence="3" id="KW-1185">Reference proteome</keyword>
<gene>
    <name evidence="2" type="ORF">VB264_16875</name>
</gene>
<dbReference type="Gene3D" id="2.30.29.80">
    <property type="match status" value="1"/>
</dbReference>
<comment type="caution">
    <text evidence="2">The sequence shown here is derived from an EMBL/GenBank/DDBJ whole genome shotgun (WGS) entry which is preliminary data.</text>
</comment>
<dbReference type="PANTHER" id="PTHR40606">
    <property type="match status" value="1"/>
</dbReference>
<dbReference type="InterPro" id="IPR051141">
    <property type="entry name" value="UPF0339_domain"/>
</dbReference>
<organism evidence="2 3">
    <name type="scientific">Arcicella aquatica</name>
    <dbReference type="NCBI Taxonomy" id="217141"/>
    <lineage>
        <taxon>Bacteria</taxon>
        <taxon>Pseudomonadati</taxon>
        <taxon>Bacteroidota</taxon>
        <taxon>Cytophagia</taxon>
        <taxon>Cytophagales</taxon>
        <taxon>Flectobacillaceae</taxon>
        <taxon>Arcicella</taxon>
    </lineage>
</organism>
<proteinExistence type="predicted"/>
<dbReference type="InterPro" id="IPR036913">
    <property type="entry name" value="YegP-like_sf"/>
</dbReference>
<dbReference type="SUPFAM" id="SSF160113">
    <property type="entry name" value="YegP-like"/>
    <property type="match status" value="2"/>
</dbReference>
<dbReference type="PANTHER" id="PTHR40606:SF1">
    <property type="entry name" value="UPF0339 PROTEIN YEGP"/>
    <property type="match status" value="1"/>
</dbReference>